<dbReference type="CDD" id="cd04301">
    <property type="entry name" value="NAT_SF"/>
    <property type="match status" value="1"/>
</dbReference>
<feature type="domain" description="N-acetyltransferase" evidence="1">
    <location>
        <begin position="3"/>
        <end position="157"/>
    </location>
</feature>
<protein>
    <recommendedName>
        <fullName evidence="1">N-acetyltransferase domain-containing protein</fullName>
    </recommendedName>
</protein>
<dbReference type="EMBL" id="PUIA01000016">
    <property type="protein sequence ID" value="PQO39060.1"/>
    <property type="molecule type" value="Genomic_DNA"/>
</dbReference>
<accession>A0A2S8G444</accession>
<proteinExistence type="predicted"/>
<evidence type="ECO:0000313" key="3">
    <source>
        <dbReference type="Proteomes" id="UP000240009"/>
    </source>
</evidence>
<dbReference type="Pfam" id="PF00583">
    <property type="entry name" value="Acetyltransf_1"/>
    <property type="match status" value="1"/>
</dbReference>
<dbReference type="InterPro" id="IPR000182">
    <property type="entry name" value="GNAT_dom"/>
</dbReference>
<dbReference type="SUPFAM" id="SSF55729">
    <property type="entry name" value="Acyl-CoA N-acyltransferases (Nat)"/>
    <property type="match status" value="1"/>
</dbReference>
<reference evidence="2 3" key="1">
    <citation type="submission" date="2018-02" db="EMBL/GenBank/DDBJ databases">
        <title>Comparative genomes isolates from brazilian mangrove.</title>
        <authorList>
            <person name="Araujo J.E."/>
            <person name="Taketani R.G."/>
            <person name="Silva M.C.P."/>
            <person name="Loureco M.V."/>
            <person name="Andreote F.D."/>
        </authorList>
    </citation>
    <scope>NUCLEOTIDE SEQUENCE [LARGE SCALE GENOMIC DNA]</scope>
    <source>
        <strain evidence="2 3">HEX-2 MGV</strain>
    </source>
</reference>
<dbReference type="Gene3D" id="3.40.630.30">
    <property type="match status" value="1"/>
</dbReference>
<organism evidence="2 3">
    <name type="scientific">Blastopirellula marina</name>
    <dbReference type="NCBI Taxonomy" id="124"/>
    <lineage>
        <taxon>Bacteria</taxon>
        <taxon>Pseudomonadati</taxon>
        <taxon>Planctomycetota</taxon>
        <taxon>Planctomycetia</taxon>
        <taxon>Pirellulales</taxon>
        <taxon>Pirellulaceae</taxon>
        <taxon>Blastopirellula</taxon>
    </lineage>
</organism>
<evidence type="ECO:0000259" key="1">
    <source>
        <dbReference type="PROSITE" id="PS51186"/>
    </source>
</evidence>
<dbReference type="GO" id="GO:0016747">
    <property type="term" value="F:acyltransferase activity, transferring groups other than amino-acyl groups"/>
    <property type="evidence" value="ECO:0007669"/>
    <property type="project" value="InterPro"/>
</dbReference>
<dbReference type="PROSITE" id="PS51186">
    <property type="entry name" value="GNAT"/>
    <property type="match status" value="1"/>
</dbReference>
<dbReference type="Proteomes" id="UP000240009">
    <property type="component" value="Unassembled WGS sequence"/>
</dbReference>
<sequence>MLISVRQTTVNDQTLANEIREKAFATVRHIYRPIDDRSRDPIGNIGGDRIDVIATVEGQNVGVIGLYSEEDVLRIVGLAVLNEFRRQGIARQLVCYADRVARKRGATSLGLYTIAETGNVQLFHRLGFIVLHERIAEWCSSTFFEVVHEVEMKRVVPANDEFSNEQGGPGTA</sequence>
<comment type="caution">
    <text evidence="2">The sequence shown here is derived from an EMBL/GenBank/DDBJ whole genome shotgun (WGS) entry which is preliminary data.</text>
</comment>
<evidence type="ECO:0000313" key="2">
    <source>
        <dbReference type="EMBL" id="PQO39060.1"/>
    </source>
</evidence>
<name>A0A2S8G444_9BACT</name>
<dbReference type="InterPro" id="IPR016181">
    <property type="entry name" value="Acyl_CoA_acyltransferase"/>
</dbReference>
<dbReference type="AlphaFoldDB" id="A0A2S8G444"/>
<gene>
    <name evidence="2" type="ORF">C5Y96_04140</name>
</gene>